<evidence type="ECO:0000313" key="9">
    <source>
        <dbReference type="Proteomes" id="UP001500839"/>
    </source>
</evidence>
<sequence length="574" mass="61600">MNADGHDGYDAVVIGSGLGGMSAAAYLAATGRRVALLERYSVLGGSSHVFRRRGRWEFDCGVHYIGDCGPGGQVPTLLRGLGLDEHVEFLPLDPDGFDTIIGPDLELRAPHGWDAYLANLCAAFPGEERALRRFVGVMRTLGSAFDDRATALSSRKEMARAARRAGLPAAWLMAPYATLLAACGLTPRTILALSAQCGVVASTPFGATVGTMVGFLQGYVGRGAWYPRGGGQMLSAAFAEVVHAHGGSIRVGAEVDRILIEGSRARGVRLTDGEVLRADTVVSDADIIRTYRDLVGREHLPRATRLRLDTWRMSRPLINGCFGVEIDIQSTPNCNYFAIPTWDDAHSLLGLGRMAHDLFSRRRDASDRRSWAQDFATRQPMFVQCSTRRDPDNARSAPAGHAAIEVQTIVPDSPRLWGVEGHDTRAGGYRSEAEYQEMKELVTEGMLARLDQVYPGSSSRVKLAELGTPASQTRFTATTGGSAFGLEPNPWQFGPLRPGVRTPIEGLFTVGTSTTWGPATEGAMVSGMQAAAAITGRDLLSEIRGGAVIADRAAITPWPEDVDPLAVQHALTTG</sequence>
<dbReference type="InterPro" id="IPR036188">
    <property type="entry name" value="FAD/NAD-bd_sf"/>
</dbReference>
<evidence type="ECO:0000256" key="1">
    <source>
        <dbReference type="ARBA" id="ARBA00022630"/>
    </source>
</evidence>
<dbReference type="PANTHER" id="PTHR46091">
    <property type="entry name" value="BLR7054 PROTEIN"/>
    <property type="match status" value="1"/>
</dbReference>
<proteinExistence type="predicted"/>
<dbReference type="Proteomes" id="UP001500839">
    <property type="component" value="Unassembled WGS sequence"/>
</dbReference>
<evidence type="ECO:0000256" key="2">
    <source>
        <dbReference type="ARBA" id="ARBA00022729"/>
    </source>
</evidence>
<dbReference type="SUPFAM" id="SSF51905">
    <property type="entry name" value="FAD/NAD(P)-binding domain"/>
    <property type="match status" value="1"/>
</dbReference>
<keyword evidence="5" id="KW-0520">NAD</keyword>
<keyword evidence="6" id="KW-0812">Transmembrane</keyword>
<keyword evidence="4" id="KW-0521">NADP</keyword>
<accession>A0ABP9D1D7</accession>
<dbReference type="InterPro" id="IPR002937">
    <property type="entry name" value="Amino_oxidase"/>
</dbReference>
<dbReference type="Gene3D" id="3.50.50.60">
    <property type="entry name" value="FAD/NAD(P)-binding domain"/>
    <property type="match status" value="2"/>
</dbReference>
<evidence type="ECO:0000256" key="5">
    <source>
        <dbReference type="ARBA" id="ARBA00023027"/>
    </source>
</evidence>
<dbReference type="RefSeq" id="WP_200172283.1">
    <property type="nucleotide sequence ID" value="NZ_BAABKQ010000001.1"/>
</dbReference>
<evidence type="ECO:0000256" key="4">
    <source>
        <dbReference type="ARBA" id="ARBA00022857"/>
    </source>
</evidence>
<name>A0ABP9D1D7_9ACTN</name>
<evidence type="ECO:0000259" key="7">
    <source>
        <dbReference type="Pfam" id="PF01593"/>
    </source>
</evidence>
<keyword evidence="3" id="KW-0274">FAD</keyword>
<reference evidence="9" key="1">
    <citation type="journal article" date="2019" name="Int. J. Syst. Evol. Microbiol.">
        <title>The Global Catalogue of Microorganisms (GCM) 10K type strain sequencing project: providing services to taxonomists for standard genome sequencing and annotation.</title>
        <authorList>
            <consortium name="The Broad Institute Genomics Platform"/>
            <consortium name="The Broad Institute Genome Sequencing Center for Infectious Disease"/>
            <person name="Wu L."/>
            <person name="Ma J."/>
        </authorList>
    </citation>
    <scope>NUCLEOTIDE SEQUENCE [LARGE SCALE GENOMIC DNA]</scope>
    <source>
        <strain evidence="9">JCM 18542</strain>
    </source>
</reference>
<evidence type="ECO:0000256" key="3">
    <source>
        <dbReference type="ARBA" id="ARBA00022827"/>
    </source>
</evidence>
<dbReference type="InterPro" id="IPR052206">
    <property type="entry name" value="Retinol_saturase"/>
</dbReference>
<dbReference type="EMBL" id="BAABKQ010000001">
    <property type="protein sequence ID" value="GAA4823253.1"/>
    <property type="molecule type" value="Genomic_DNA"/>
</dbReference>
<dbReference type="PANTHER" id="PTHR46091:SF3">
    <property type="entry name" value="AMINE OXIDASE DOMAIN-CONTAINING PROTEIN"/>
    <property type="match status" value="1"/>
</dbReference>
<keyword evidence="9" id="KW-1185">Reference proteome</keyword>
<evidence type="ECO:0000256" key="6">
    <source>
        <dbReference type="SAM" id="Phobius"/>
    </source>
</evidence>
<keyword evidence="2" id="KW-0732">Signal</keyword>
<protein>
    <submittedName>
        <fullName evidence="8">NAD(P)/FAD-dependent oxidoreductase</fullName>
    </submittedName>
</protein>
<gene>
    <name evidence="8" type="ORF">GCM10023353_34910</name>
</gene>
<keyword evidence="1" id="KW-0285">Flavoprotein</keyword>
<feature type="transmembrane region" description="Helical" evidence="6">
    <location>
        <begin position="12"/>
        <end position="29"/>
    </location>
</feature>
<keyword evidence="6" id="KW-1133">Transmembrane helix</keyword>
<dbReference type="Pfam" id="PF01593">
    <property type="entry name" value="Amino_oxidase"/>
    <property type="match status" value="1"/>
</dbReference>
<feature type="domain" description="Amine oxidase" evidence="7">
    <location>
        <begin position="18"/>
        <end position="283"/>
    </location>
</feature>
<organism evidence="8 9">
    <name type="scientific">Tomitella cavernea</name>
    <dbReference type="NCBI Taxonomy" id="1387982"/>
    <lineage>
        <taxon>Bacteria</taxon>
        <taxon>Bacillati</taxon>
        <taxon>Actinomycetota</taxon>
        <taxon>Actinomycetes</taxon>
        <taxon>Mycobacteriales</taxon>
        <taxon>Tomitella</taxon>
    </lineage>
</organism>
<comment type="caution">
    <text evidence="8">The sequence shown here is derived from an EMBL/GenBank/DDBJ whole genome shotgun (WGS) entry which is preliminary data.</text>
</comment>
<evidence type="ECO:0000313" key="8">
    <source>
        <dbReference type="EMBL" id="GAA4823253.1"/>
    </source>
</evidence>
<keyword evidence="6" id="KW-0472">Membrane</keyword>